<comment type="subcellular location">
    <subcellularLocation>
        <location evidence="1">Membrane</location>
        <topology evidence="1">Multi-pass membrane protein</topology>
    </subcellularLocation>
</comment>
<keyword evidence="5 6" id="KW-0472">Membrane</keyword>
<evidence type="ECO:0000256" key="5">
    <source>
        <dbReference type="ARBA" id="ARBA00023136"/>
    </source>
</evidence>
<feature type="transmembrane region" description="Helical" evidence="6">
    <location>
        <begin position="239"/>
        <end position="260"/>
    </location>
</feature>
<dbReference type="AlphaFoldDB" id="A0A399RGG3"/>
<dbReference type="InterPro" id="IPR000620">
    <property type="entry name" value="EamA_dom"/>
</dbReference>
<dbReference type="EMBL" id="QWFX01000006">
    <property type="protein sequence ID" value="RIJ30720.1"/>
    <property type="molecule type" value="Genomic_DNA"/>
</dbReference>
<dbReference type="SUPFAM" id="SSF103481">
    <property type="entry name" value="Multidrug resistance efflux transporter EmrE"/>
    <property type="match status" value="2"/>
</dbReference>
<keyword evidence="4 6" id="KW-1133">Transmembrane helix</keyword>
<evidence type="ECO:0000256" key="4">
    <source>
        <dbReference type="ARBA" id="ARBA00022989"/>
    </source>
</evidence>
<feature type="transmembrane region" description="Helical" evidence="6">
    <location>
        <begin position="60"/>
        <end position="77"/>
    </location>
</feature>
<keyword evidence="3 6" id="KW-0812">Transmembrane</keyword>
<gene>
    <name evidence="8" type="ORF">D1223_08900</name>
</gene>
<dbReference type="Pfam" id="PF00892">
    <property type="entry name" value="EamA"/>
    <property type="match status" value="2"/>
</dbReference>
<feature type="domain" description="EamA" evidence="7">
    <location>
        <begin position="8"/>
        <end position="132"/>
    </location>
</feature>
<evidence type="ECO:0000256" key="1">
    <source>
        <dbReference type="ARBA" id="ARBA00004141"/>
    </source>
</evidence>
<dbReference type="OrthoDB" id="9783707at2"/>
<evidence type="ECO:0000313" key="9">
    <source>
        <dbReference type="Proteomes" id="UP000266385"/>
    </source>
</evidence>
<dbReference type="Gene3D" id="1.10.3730.20">
    <property type="match status" value="1"/>
</dbReference>
<feature type="domain" description="EamA" evidence="7">
    <location>
        <begin position="149"/>
        <end position="282"/>
    </location>
</feature>
<feature type="transmembrane region" description="Helical" evidence="6">
    <location>
        <begin position="178"/>
        <end position="200"/>
    </location>
</feature>
<dbReference type="RefSeq" id="WP_119376028.1">
    <property type="nucleotide sequence ID" value="NZ_QWFX01000006.1"/>
</dbReference>
<evidence type="ECO:0000313" key="8">
    <source>
        <dbReference type="EMBL" id="RIJ30720.1"/>
    </source>
</evidence>
<feature type="transmembrane region" description="Helical" evidence="6">
    <location>
        <begin position="89"/>
        <end position="110"/>
    </location>
</feature>
<evidence type="ECO:0000259" key="7">
    <source>
        <dbReference type="Pfam" id="PF00892"/>
    </source>
</evidence>
<comment type="caution">
    <text evidence="8">The sequence shown here is derived from an EMBL/GenBank/DDBJ whole genome shotgun (WGS) entry which is preliminary data.</text>
</comment>
<comment type="similarity">
    <text evidence="2">Belongs to the EamA transporter family.</text>
</comment>
<dbReference type="PANTHER" id="PTHR32322">
    <property type="entry name" value="INNER MEMBRANE TRANSPORTER"/>
    <property type="match status" value="1"/>
</dbReference>
<name>A0A399RGG3_9PROT</name>
<reference evidence="8 9" key="1">
    <citation type="submission" date="2018-08" db="EMBL/GenBank/DDBJ databases">
        <title>Henriciella mobilis sp. nov., isolated from seawater.</title>
        <authorList>
            <person name="Cheng H."/>
            <person name="Wu Y.-H."/>
            <person name="Xu X.-W."/>
            <person name="Guo L.-L."/>
        </authorList>
    </citation>
    <scope>NUCLEOTIDE SEQUENCE [LARGE SCALE GENOMIC DNA]</scope>
    <source>
        <strain evidence="8 9">JN25</strain>
    </source>
</reference>
<proteinExistence type="inferred from homology"/>
<keyword evidence="9" id="KW-1185">Reference proteome</keyword>
<organism evidence="8 9">
    <name type="scientific">Henriciella mobilis</name>
    <dbReference type="NCBI Taxonomy" id="2305467"/>
    <lineage>
        <taxon>Bacteria</taxon>
        <taxon>Pseudomonadati</taxon>
        <taxon>Pseudomonadota</taxon>
        <taxon>Alphaproteobacteria</taxon>
        <taxon>Hyphomonadales</taxon>
        <taxon>Hyphomonadaceae</taxon>
        <taxon>Henriciella</taxon>
    </lineage>
</organism>
<dbReference type="GO" id="GO:0016020">
    <property type="term" value="C:membrane"/>
    <property type="evidence" value="ECO:0007669"/>
    <property type="project" value="UniProtKB-SubCell"/>
</dbReference>
<dbReference type="PANTHER" id="PTHR32322:SF2">
    <property type="entry name" value="EAMA DOMAIN-CONTAINING PROTEIN"/>
    <property type="match status" value="1"/>
</dbReference>
<dbReference type="Proteomes" id="UP000266385">
    <property type="component" value="Unassembled WGS sequence"/>
</dbReference>
<dbReference type="InterPro" id="IPR050638">
    <property type="entry name" value="AA-Vitamin_Transporters"/>
</dbReference>
<feature type="transmembrane region" description="Helical" evidence="6">
    <location>
        <begin position="212"/>
        <end position="233"/>
    </location>
</feature>
<evidence type="ECO:0000256" key="6">
    <source>
        <dbReference type="SAM" id="Phobius"/>
    </source>
</evidence>
<sequence length="286" mass="30340">MSETFTPILLCLLSAVTVATANFVVKRGGDVLSARMVLALTSALGMLPFAFFVPLPEPGLWPPILMAIGAHLIYQFCMIRALHRGDLSLVFPVMRGLGPMMTAIFAVIVLSEYPGALGWLGLSLAAAALIVFALPERATAKARKLNQTALVWALLTSAGIGLYSVTDAYGVRVAENKFTFIVWLFLLDWIGTTAVTVWTRRGQLVARLRPQLIGGLIGGVASIVSYGSALLAFSMTSAATVTAIRETSVVFGAILGAVFLKEGFGKRRIAAATVLAAGLLLLETDI</sequence>
<feature type="transmembrane region" description="Helical" evidence="6">
    <location>
        <begin position="6"/>
        <end position="25"/>
    </location>
</feature>
<accession>A0A399RGG3</accession>
<protein>
    <submittedName>
        <fullName evidence="8">EamA family transporter</fullName>
    </submittedName>
</protein>
<evidence type="ECO:0000256" key="2">
    <source>
        <dbReference type="ARBA" id="ARBA00007362"/>
    </source>
</evidence>
<feature type="transmembrane region" description="Helical" evidence="6">
    <location>
        <begin position="37"/>
        <end position="54"/>
    </location>
</feature>
<feature type="transmembrane region" description="Helical" evidence="6">
    <location>
        <begin position="116"/>
        <end position="135"/>
    </location>
</feature>
<evidence type="ECO:0000256" key="3">
    <source>
        <dbReference type="ARBA" id="ARBA00022692"/>
    </source>
</evidence>
<feature type="transmembrane region" description="Helical" evidence="6">
    <location>
        <begin position="147"/>
        <end position="166"/>
    </location>
</feature>
<dbReference type="InterPro" id="IPR037185">
    <property type="entry name" value="EmrE-like"/>
</dbReference>